<dbReference type="AlphaFoldDB" id="M2VUR0"/>
<name>M2VUR0_GALSU</name>
<keyword evidence="2" id="KW-0677">Repeat</keyword>
<gene>
    <name evidence="6" type="ORF">Gasu_54920</name>
</gene>
<dbReference type="InterPro" id="IPR002885">
    <property type="entry name" value="PPR_rpt"/>
</dbReference>
<organism evidence="6 7">
    <name type="scientific">Galdieria sulphuraria</name>
    <name type="common">Red alga</name>
    <dbReference type="NCBI Taxonomy" id="130081"/>
    <lineage>
        <taxon>Eukaryota</taxon>
        <taxon>Rhodophyta</taxon>
        <taxon>Bangiophyceae</taxon>
        <taxon>Galdieriales</taxon>
        <taxon>Galdieriaceae</taxon>
        <taxon>Galdieria</taxon>
    </lineage>
</organism>
<accession>M2VUR0</accession>
<dbReference type="Proteomes" id="UP000030680">
    <property type="component" value="Unassembled WGS sequence"/>
</dbReference>
<dbReference type="Gramene" id="EME26921">
    <property type="protein sequence ID" value="EME26921"/>
    <property type="gene ID" value="Gasu_54920"/>
</dbReference>
<sequence length="520" mass="59291">MWPMTQVLISAFAYGNNVNSRNLRRGRALSFPRFWSVQWKPSLCRRLSVYRVKDNTVASSSLYSLYHVQREESTPFNVPNTAKEPPTENHSSPEGTLKKLEEKASQGSTGVKVQKNKRSQYAEKDTKLPPPGVSPTSWYNSRIRECVGRKDIKTILAILEKMRSAEGVVLNAVTFATALSCCSKLRDMESAKVIWKMYEEERIPPSNYVFSSMIAVCSRAQPPHVDLALKLFHTLLETGIQPNRIVYNATIDICSRTMRYREALELFENFHMSGDAPDAYTYNAILRIFASKGDIEGTRKMFRKMLSTHISPSVITFSIIMEAFGRLRRLDYVLEFFHEMQNHCVEPNAVTYNILISACAHSREYNKALGFAAEMSTKGLLKDRYTYNGLMHASVAAKQYTATLEWFDTMLENNIVPNNVTFRYLFEAGGGLVRFQVIELGLKHMEKMGLSLNVYTFAALVAACIHCKEFEAGQNYQKQAQYLLKRQGKIFYEQLANILQGFGDSVRANKIFAKLQLYEQ</sequence>
<evidence type="ECO:0000313" key="6">
    <source>
        <dbReference type="EMBL" id="EME26921.1"/>
    </source>
</evidence>
<dbReference type="EMBL" id="KB454540">
    <property type="protein sequence ID" value="EME26921.1"/>
    <property type="molecule type" value="Genomic_DNA"/>
</dbReference>
<protein>
    <submittedName>
        <fullName evidence="6">Mitochondrial protein translocase, MPT family</fullName>
    </submittedName>
</protein>
<feature type="domain" description="PROP1-like PPR" evidence="5">
    <location>
        <begin position="175"/>
        <end position="313"/>
    </location>
</feature>
<proteinExistence type="inferred from homology"/>
<dbReference type="KEGG" id="gsl:Gasu_54920"/>
<feature type="repeat" description="PPR" evidence="3">
    <location>
        <begin position="243"/>
        <end position="277"/>
    </location>
</feature>
<dbReference type="Gene3D" id="1.25.40.10">
    <property type="entry name" value="Tetratricopeptide repeat domain"/>
    <property type="match status" value="3"/>
</dbReference>
<feature type="repeat" description="PPR" evidence="3">
    <location>
        <begin position="206"/>
        <end position="242"/>
    </location>
</feature>
<evidence type="ECO:0000256" key="4">
    <source>
        <dbReference type="SAM" id="MobiDB-lite"/>
    </source>
</evidence>
<evidence type="ECO:0000313" key="7">
    <source>
        <dbReference type="Proteomes" id="UP000030680"/>
    </source>
</evidence>
<dbReference type="Pfam" id="PF13041">
    <property type="entry name" value="PPR_2"/>
    <property type="match status" value="1"/>
</dbReference>
<evidence type="ECO:0000256" key="2">
    <source>
        <dbReference type="ARBA" id="ARBA00022737"/>
    </source>
</evidence>
<dbReference type="Pfam" id="PF13812">
    <property type="entry name" value="PPR_3"/>
    <property type="match status" value="1"/>
</dbReference>
<dbReference type="NCBIfam" id="TIGR00756">
    <property type="entry name" value="PPR"/>
    <property type="match status" value="5"/>
</dbReference>
<dbReference type="eggNOG" id="KOG4197">
    <property type="taxonomic scope" value="Eukaryota"/>
</dbReference>
<dbReference type="STRING" id="130081.M2VUR0"/>
<dbReference type="Pfam" id="PF17177">
    <property type="entry name" value="PPR_long"/>
    <property type="match status" value="1"/>
</dbReference>
<dbReference type="PANTHER" id="PTHR46128">
    <property type="entry name" value="MITOCHONDRIAL GROUP I INTRON SPLICING FACTOR CCM1"/>
    <property type="match status" value="1"/>
</dbReference>
<keyword evidence="7" id="KW-1185">Reference proteome</keyword>
<dbReference type="InterPro" id="IPR011990">
    <property type="entry name" value="TPR-like_helical_dom_sf"/>
</dbReference>
<evidence type="ECO:0000256" key="1">
    <source>
        <dbReference type="ARBA" id="ARBA00007626"/>
    </source>
</evidence>
<feature type="repeat" description="PPR" evidence="3">
    <location>
        <begin position="313"/>
        <end position="347"/>
    </location>
</feature>
<feature type="repeat" description="PPR" evidence="3">
    <location>
        <begin position="171"/>
        <end position="205"/>
    </location>
</feature>
<dbReference type="GeneID" id="17085866"/>
<dbReference type="RefSeq" id="XP_005703441.1">
    <property type="nucleotide sequence ID" value="XM_005703384.1"/>
</dbReference>
<feature type="repeat" description="PPR" evidence="3">
    <location>
        <begin position="278"/>
        <end position="312"/>
    </location>
</feature>
<feature type="repeat" description="PPR" evidence="3">
    <location>
        <begin position="383"/>
        <end position="417"/>
    </location>
</feature>
<dbReference type="InterPro" id="IPR050872">
    <property type="entry name" value="PPR_P_subfamily"/>
</dbReference>
<evidence type="ECO:0000259" key="5">
    <source>
        <dbReference type="Pfam" id="PF17177"/>
    </source>
</evidence>
<dbReference type="InterPro" id="IPR033443">
    <property type="entry name" value="PROP1-like_PPR_dom"/>
</dbReference>
<dbReference type="OMA" id="CAESSIM"/>
<evidence type="ECO:0000256" key="3">
    <source>
        <dbReference type="PROSITE-ProRule" id="PRU00708"/>
    </source>
</evidence>
<dbReference type="PROSITE" id="PS51375">
    <property type="entry name" value="PPR"/>
    <property type="match status" value="7"/>
</dbReference>
<dbReference type="PANTHER" id="PTHR46128:SF329">
    <property type="entry name" value="MITOCHONDRIAL GROUP I INTRON SPLICING FACTOR DMR1"/>
    <property type="match status" value="1"/>
</dbReference>
<reference evidence="7" key="1">
    <citation type="journal article" date="2013" name="Science">
        <title>Gene transfer from bacteria and archaea facilitated evolution of an extremophilic eukaryote.</title>
        <authorList>
            <person name="Schonknecht G."/>
            <person name="Chen W.H."/>
            <person name="Ternes C.M."/>
            <person name="Barbier G.G."/>
            <person name="Shrestha R.P."/>
            <person name="Stanke M."/>
            <person name="Brautigam A."/>
            <person name="Baker B.J."/>
            <person name="Banfield J.F."/>
            <person name="Garavito R.M."/>
            <person name="Carr K."/>
            <person name="Wilkerson C."/>
            <person name="Rensing S.A."/>
            <person name="Gagneul D."/>
            <person name="Dickenson N.E."/>
            <person name="Oesterhelt C."/>
            <person name="Lercher M.J."/>
            <person name="Weber A.P."/>
        </authorList>
    </citation>
    <scope>NUCLEOTIDE SEQUENCE [LARGE SCALE GENOMIC DNA]</scope>
    <source>
        <strain evidence="7">074W</strain>
    </source>
</reference>
<comment type="similarity">
    <text evidence="1">Belongs to the PPR family. P subfamily.</text>
</comment>
<feature type="region of interest" description="Disordered" evidence="4">
    <location>
        <begin position="74"/>
        <end position="134"/>
    </location>
</feature>
<feature type="repeat" description="PPR" evidence="3">
    <location>
        <begin position="348"/>
        <end position="382"/>
    </location>
</feature>
<dbReference type="OrthoDB" id="4117at2759"/>